<dbReference type="PANTHER" id="PTHR43479:SF11">
    <property type="entry name" value="ACREF_ENVCD OPERON REPRESSOR-RELATED"/>
    <property type="match status" value="1"/>
</dbReference>
<evidence type="ECO:0000259" key="3">
    <source>
        <dbReference type="PROSITE" id="PS50977"/>
    </source>
</evidence>
<dbReference type="Pfam" id="PF00440">
    <property type="entry name" value="TetR_N"/>
    <property type="match status" value="1"/>
</dbReference>
<keyword evidence="1 2" id="KW-0238">DNA-binding</keyword>
<proteinExistence type="predicted"/>
<evidence type="ECO:0000313" key="5">
    <source>
        <dbReference type="Proteomes" id="UP000280960"/>
    </source>
</evidence>
<dbReference type="Gene3D" id="1.10.10.60">
    <property type="entry name" value="Homeodomain-like"/>
    <property type="match status" value="1"/>
</dbReference>
<feature type="domain" description="HTH tetR-type" evidence="3">
    <location>
        <begin position="11"/>
        <end position="71"/>
    </location>
</feature>
<dbReference type="KEGG" id="bacg:D2962_16170"/>
<dbReference type="AlphaFoldDB" id="A0A3G2R8W5"/>
<dbReference type="PANTHER" id="PTHR43479">
    <property type="entry name" value="ACREF/ENVCD OPERON REPRESSOR-RELATED"/>
    <property type="match status" value="1"/>
</dbReference>
<dbReference type="SUPFAM" id="SSF48498">
    <property type="entry name" value="Tetracyclin repressor-like, C-terminal domain"/>
    <property type="match status" value="1"/>
</dbReference>
<dbReference type="Gene3D" id="1.10.357.10">
    <property type="entry name" value="Tetracycline Repressor, domain 2"/>
    <property type="match status" value="1"/>
</dbReference>
<dbReference type="GO" id="GO:0003677">
    <property type="term" value="F:DNA binding"/>
    <property type="evidence" value="ECO:0007669"/>
    <property type="project" value="UniProtKB-UniRule"/>
</dbReference>
<dbReference type="InterPro" id="IPR050624">
    <property type="entry name" value="HTH-type_Tx_Regulator"/>
</dbReference>
<name>A0A3G2R8W5_9FIRM</name>
<dbReference type="SUPFAM" id="SSF46689">
    <property type="entry name" value="Homeodomain-like"/>
    <property type="match status" value="1"/>
</dbReference>
<evidence type="ECO:0000256" key="1">
    <source>
        <dbReference type="ARBA" id="ARBA00023125"/>
    </source>
</evidence>
<organism evidence="4 5">
    <name type="scientific">Biomaibacter acetigenes</name>
    <dbReference type="NCBI Taxonomy" id="2316383"/>
    <lineage>
        <taxon>Bacteria</taxon>
        <taxon>Bacillati</taxon>
        <taxon>Bacillota</taxon>
        <taxon>Clostridia</taxon>
        <taxon>Thermosediminibacterales</taxon>
        <taxon>Tepidanaerobacteraceae</taxon>
        <taxon>Biomaibacter</taxon>
    </lineage>
</organism>
<evidence type="ECO:0000313" key="4">
    <source>
        <dbReference type="EMBL" id="AYO31932.1"/>
    </source>
</evidence>
<protein>
    <submittedName>
        <fullName evidence="4">TetR/AcrR family transcriptional regulator</fullName>
    </submittedName>
</protein>
<dbReference type="PRINTS" id="PR00455">
    <property type="entry name" value="HTHTETR"/>
</dbReference>
<reference evidence="4 5" key="1">
    <citation type="submission" date="2018-10" db="EMBL/GenBank/DDBJ databases">
        <authorList>
            <person name="Zhang X."/>
        </authorList>
    </citation>
    <scope>NUCLEOTIDE SEQUENCE [LARGE SCALE GENOMIC DNA]</scope>
    <source>
        <strain evidence="4 5">SK-G1</strain>
    </source>
</reference>
<feature type="DNA-binding region" description="H-T-H motif" evidence="2">
    <location>
        <begin position="34"/>
        <end position="53"/>
    </location>
</feature>
<dbReference type="InterPro" id="IPR036271">
    <property type="entry name" value="Tet_transcr_reg_TetR-rel_C_sf"/>
</dbReference>
<dbReference type="EMBL" id="CP033169">
    <property type="protein sequence ID" value="AYO31932.1"/>
    <property type="molecule type" value="Genomic_DNA"/>
</dbReference>
<keyword evidence="5" id="KW-1185">Reference proteome</keyword>
<dbReference type="Pfam" id="PF17932">
    <property type="entry name" value="TetR_C_24"/>
    <property type="match status" value="1"/>
</dbReference>
<dbReference type="PROSITE" id="PS50977">
    <property type="entry name" value="HTH_TETR_2"/>
    <property type="match status" value="1"/>
</dbReference>
<dbReference type="InterPro" id="IPR001647">
    <property type="entry name" value="HTH_TetR"/>
</dbReference>
<sequence length="206" mass="23541">MINICREGVVKIKKELIRKAAIDVIAENGFFNAAVDRIAARAGVAVGTVYNYFEKKEDILDYIFQVEYEKRVSFLEDLKKRDTGPVEKIREIMNMHFSEMKKNPNLARVLLRERGFAEQDKMIHIKKFEELPAQIKDIIQEGVDKGFIRKCNPEILSVIIFGAVEALMTKFILENKNGEISDIFDVALEEMSNLLEKGLVQSPGES</sequence>
<accession>A0A3G2R8W5</accession>
<dbReference type="InterPro" id="IPR009057">
    <property type="entry name" value="Homeodomain-like_sf"/>
</dbReference>
<dbReference type="Proteomes" id="UP000280960">
    <property type="component" value="Chromosome"/>
</dbReference>
<gene>
    <name evidence="4" type="ORF">D2962_16170</name>
</gene>
<dbReference type="InterPro" id="IPR041490">
    <property type="entry name" value="KstR2_TetR_C"/>
</dbReference>
<evidence type="ECO:0000256" key="2">
    <source>
        <dbReference type="PROSITE-ProRule" id="PRU00335"/>
    </source>
</evidence>